<name>A0A0M6WKC0_9FIRM</name>
<dbReference type="Proteomes" id="UP000049472">
    <property type="component" value="Unassembled WGS sequence"/>
</dbReference>
<evidence type="ECO:0008006" key="3">
    <source>
        <dbReference type="Google" id="ProtNLM"/>
    </source>
</evidence>
<dbReference type="EMBL" id="CVRQ01000016">
    <property type="protein sequence ID" value="CRL36131.1"/>
    <property type="molecule type" value="Genomic_DNA"/>
</dbReference>
<evidence type="ECO:0000313" key="1">
    <source>
        <dbReference type="EMBL" id="CRL36131.1"/>
    </source>
</evidence>
<protein>
    <recommendedName>
        <fullName evidence="3">Abi family protein</fullName>
    </recommendedName>
</protein>
<organism evidence="1 2">
    <name type="scientific">Agathobacter rectalis</name>
    <dbReference type="NCBI Taxonomy" id="39491"/>
    <lineage>
        <taxon>Bacteria</taxon>
        <taxon>Bacillati</taxon>
        <taxon>Bacillota</taxon>
        <taxon>Clostridia</taxon>
        <taxon>Lachnospirales</taxon>
        <taxon>Lachnospiraceae</taxon>
        <taxon>Agathobacter</taxon>
    </lineage>
</organism>
<keyword evidence="2" id="KW-1185">Reference proteome</keyword>
<proteinExistence type="predicted"/>
<sequence>MNKQITYTDVYSQLEKLKSQNLIISDEAFAISALSRYGYSNLIKSYREPYIIRYNDSIYYKDGVTFEQILSLFILDKNLRNSVMAAMLDLEEFIKEAAADVISKSFSTASAKYLNYRNYANKKRRKKRFTLSETLEKIKKALYSDKDPIHHYMSKYGDVPPWILFKGVYFTTIVNFVGFFKTPEQNEMISHLYHDHYDFIYDDSMKKLMMDTLFICIDYRNMSAHGGRIYNYQSRNTLRKDEIFHADYGLMTSGFSELLFILSLLSYTTPFDRLNNALQYELNRHCSLFPDDSEYLSKVLNIDIVKKDFVYYKASGSKYHTIPSCSGMQDAIQIDIEEAKSLGLAPCKRCCN</sequence>
<dbReference type="RefSeq" id="WP_055061552.1">
    <property type="nucleotide sequence ID" value="NZ_CVRQ01000016.1"/>
</dbReference>
<dbReference type="Pfam" id="PF07751">
    <property type="entry name" value="Abi_2"/>
    <property type="match status" value="1"/>
</dbReference>
<accession>A0A0M6WKC0</accession>
<gene>
    <name evidence="1" type="ORF">T1815_12571</name>
</gene>
<reference evidence="2" key="1">
    <citation type="submission" date="2015-05" db="EMBL/GenBank/DDBJ databases">
        <authorList>
            <consortium name="Pathogen Informatics"/>
        </authorList>
    </citation>
    <scope>NUCLEOTIDE SEQUENCE [LARGE SCALE GENOMIC DNA]</scope>
    <source>
        <strain evidence="2">T1-815</strain>
    </source>
</reference>
<evidence type="ECO:0000313" key="2">
    <source>
        <dbReference type="Proteomes" id="UP000049472"/>
    </source>
</evidence>
<dbReference type="InterPro" id="IPR011664">
    <property type="entry name" value="Abi_system_AbiD/AbiF-like"/>
</dbReference>
<dbReference type="AlphaFoldDB" id="A0A0M6WKC0"/>